<accession>A0A5P3VCG3</accession>
<evidence type="ECO:0000256" key="2">
    <source>
        <dbReference type="PIRSR" id="PIRSR620019-2"/>
    </source>
</evidence>
<organism evidence="4 5">
    <name type="scientific">Cupriavidus oxalaticus</name>
    <dbReference type="NCBI Taxonomy" id="96344"/>
    <lineage>
        <taxon>Bacteria</taxon>
        <taxon>Pseudomonadati</taxon>
        <taxon>Pseudomonadota</taxon>
        <taxon>Betaproteobacteria</taxon>
        <taxon>Burkholderiales</taxon>
        <taxon>Burkholderiaceae</taxon>
        <taxon>Cupriavidus</taxon>
    </lineage>
</organism>
<sequence length="222" mass="23321">MPLRHSEPVSSVVIAGAGGLALEIFDYLYEESLAGGPAVAGFIDDEPGRVPDGVPRPYLTTIGDFRPAPGQVVVVAIGAVRARRKVIERLSVNGVPLPAYAHRLAIVSREAQLGMATMVCPFAIVNRNAVMGDGTLAGVHCSVGHGARVGAYSILSPFAALNGDASIGEGCFLGTRATIYPRIHIGRDCVVDSHTGVRANAPDRQMISSRGTYQINPLRLPV</sequence>
<evidence type="ECO:0000256" key="1">
    <source>
        <dbReference type="ARBA" id="ARBA00007274"/>
    </source>
</evidence>
<dbReference type="PANTHER" id="PTHR43300:SF7">
    <property type="entry name" value="UDP-N-ACETYLBACILLOSAMINE N-ACETYLTRANSFERASE"/>
    <property type="match status" value="1"/>
</dbReference>
<dbReference type="AlphaFoldDB" id="A0A5P3VCG3"/>
<dbReference type="PANTHER" id="PTHR43300">
    <property type="entry name" value="ACETYLTRANSFERASE"/>
    <property type="match status" value="1"/>
</dbReference>
<dbReference type="Pfam" id="PF17836">
    <property type="entry name" value="PglD_N"/>
    <property type="match status" value="1"/>
</dbReference>
<dbReference type="InterPro" id="IPR001451">
    <property type="entry name" value="Hexapep"/>
</dbReference>
<evidence type="ECO:0000313" key="4">
    <source>
        <dbReference type="EMBL" id="QEZ44074.1"/>
    </source>
</evidence>
<feature type="domain" description="PglD N-terminal" evidence="3">
    <location>
        <begin position="12"/>
        <end position="90"/>
    </location>
</feature>
<dbReference type="CDD" id="cd03360">
    <property type="entry name" value="LbH_AT_putative"/>
    <property type="match status" value="1"/>
</dbReference>
<protein>
    <submittedName>
        <fullName evidence="4">Acetyltransferase</fullName>
    </submittedName>
</protein>
<dbReference type="InterPro" id="IPR011004">
    <property type="entry name" value="Trimer_LpxA-like_sf"/>
</dbReference>
<name>A0A5P3VCG3_9BURK</name>
<reference evidence="4 5" key="1">
    <citation type="submission" date="2018-09" db="EMBL/GenBank/DDBJ databases">
        <title>Complete genome sequence of Cupriavidus oxalaticus T2, a bacterium capable of phenol tolerance and degradation.</title>
        <authorList>
            <person name="Yan J."/>
        </authorList>
    </citation>
    <scope>NUCLEOTIDE SEQUENCE [LARGE SCALE GENOMIC DNA]</scope>
    <source>
        <strain evidence="4 5">T2</strain>
    </source>
</reference>
<dbReference type="InterPro" id="IPR050179">
    <property type="entry name" value="Trans_hexapeptide_repeat"/>
</dbReference>
<proteinExistence type="inferred from homology"/>
<dbReference type="EMBL" id="CP032518">
    <property type="protein sequence ID" value="QEZ44074.1"/>
    <property type="molecule type" value="Genomic_DNA"/>
</dbReference>
<dbReference type="RefSeq" id="WP_151070154.1">
    <property type="nucleotide sequence ID" value="NZ_CP032518.1"/>
</dbReference>
<feature type="binding site" evidence="2">
    <location>
        <position position="78"/>
    </location>
    <ligand>
        <name>substrate</name>
    </ligand>
</feature>
<dbReference type="InterPro" id="IPR020019">
    <property type="entry name" value="AcTrfase_PglD-like"/>
</dbReference>
<keyword evidence="4" id="KW-0808">Transferase</keyword>
<evidence type="ECO:0000313" key="5">
    <source>
        <dbReference type="Proteomes" id="UP000325743"/>
    </source>
</evidence>
<dbReference type="Proteomes" id="UP000325743">
    <property type="component" value="Chromosome 1"/>
</dbReference>
<evidence type="ECO:0000259" key="3">
    <source>
        <dbReference type="Pfam" id="PF17836"/>
    </source>
</evidence>
<dbReference type="Gene3D" id="3.40.50.20">
    <property type="match status" value="1"/>
</dbReference>
<dbReference type="GO" id="GO:0016740">
    <property type="term" value="F:transferase activity"/>
    <property type="evidence" value="ECO:0007669"/>
    <property type="project" value="UniProtKB-KW"/>
</dbReference>
<dbReference type="Gene3D" id="2.160.10.10">
    <property type="entry name" value="Hexapeptide repeat proteins"/>
    <property type="match status" value="1"/>
</dbReference>
<gene>
    <name evidence="4" type="ORF">D2917_07375</name>
</gene>
<dbReference type="SUPFAM" id="SSF51161">
    <property type="entry name" value="Trimeric LpxA-like enzymes"/>
    <property type="match status" value="1"/>
</dbReference>
<dbReference type="Pfam" id="PF00132">
    <property type="entry name" value="Hexapep"/>
    <property type="match status" value="1"/>
</dbReference>
<dbReference type="InterPro" id="IPR041561">
    <property type="entry name" value="PglD_N"/>
</dbReference>
<comment type="similarity">
    <text evidence="1">Belongs to the transferase hexapeptide repeat family.</text>
</comment>